<accession>A0A1Y5MYC5</accession>
<dbReference type="PIRSF" id="PIRSF035009">
    <property type="entry name" value="UCP035009_HSDR_N"/>
    <property type="match status" value="1"/>
</dbReference>
<dbReference type="EMBL" id="NDYO01000016">
    <property type="protein sequence ID" value="OUT10632.1"/>
    <property type="molecule type" value="Genomic_DNA"/>
</dbReference>
<proteinExistence type="predicted"/>
<dbReference type="GO" id="GO:0009307">
    <property type="term" value="P:DNA restriction-modification system"/>
    <property type="evidence" value="ECO:0007669"/>
    <property type="project" value="UniProtKB-KW"/>
</dbReference>
<dbReference type="RefSeq" id="WP_087585370.1">
    <property type="nucleotide sequence ID" value="NZ_CABMKR010000016.1"/>
</dbReference>
<dbReference type="GO" id="GO:0003677">
    <property type="term" value="F:DNA binding"/>
    <property type="evidence" value="ECO:0007669"/>
    <property type="project" value="UniProtKB-KW"/>
</dbReference>
<gene>
    <name evidence="2" type="ORF">B9N62_10050</name>
</gene>
<protein>
    <recommendedName>
        <fullName evidence="1">Type I restriction enzyme R protein N-terminal domain-containing protein</fullName>
    </recommendedName>
</protein>
<dbReference type="AlphaFoldDB" id="A0A1Y5MYC5"/>
<comment type="caution">
    <text evidence="2">The sequence shown here is derived from an EMBL/GenBank/DDBJ whole genome shotgun (WGS) entry which is preliminary data.</text>
</comment>
<dbReference type="Pfam" id="PF13588">
    <property type="entry name" value="HSDR_N_2"/>
    <property type="match status" value="1"/>
</dbReference>
<evidence type="ECO:0000259" key="1">
    <source>
        <dbReference type="Pfam" id="PF13588"/>
    </source>
</evidence>
<dbReference type="Proteomes" id="UP000195967">
    <property type="component" value="Unassembled WGS sequence"/>
</dbReference>
<sequence length="353" mass="41076">MEELKLKIKEIAANIEKLGASITTEEATKNAFIMPFIRALGYDVFNPLEVMPEYTQDIGTKQGERIDYAIFQNNEPVLLIECKKIGAELNAKNESQLLRYFNVSKAKFAILTNGRDYKFYTDLEEKNIMDTTPFLSFDVTKIKDTQVLELEKFHKKNFDLENIFNTANNLKYTNQLDKIVAAELENPSREFAAFFFKKISDQVATEKRIDQITPLLKAVFAQRINDMVRDRLTSALDKETKKETESLPLQEDENKIITTQEEIDAFYIIRAILAAVTSLENIIYRDAQSYFAIFFTDNNRKPICRLYFTDNKKQIGIMDSEKNETRFQLDRIEDIYAYSEKLCEVAKFYANQK</sequence>
<reference evidence="2 3" key="1">
    <citation type="submission" date="2017-04" db="EMBL/GenBank/DDBJ databases">
        <title>Complete genome of Campylobacter concisus ATCC 33237T and draft genomes for an additional eight well characterized C. concisus strains.</title>
        <authorList>
            <person name="Cornelius A.J."/>
            <person name="Miller W.G."/>
            <person name="Lastovica A.J."/>
            <person name="On S.L."/>
            <person name="French N.P."/>
            <person name="Vandenberg O."/>
            <person name="Biggs P.J."/>
        </authorList>
    </citation>
    <scope>NUCLEOTIDE SEQUENCE [LARGE SCALE GENOMIC DNA]</scope>
    <source>
        <strain evidence="2 3">Lasto28.99</strain>
    </source>
</reference>
<organism evidence="2 3">
    <name type="scientific">Campylobacter concisus</name>
    <dbReference type="NCBI Taxonomy" id="199"/>
    <lineage>
        <taxon>Bacteria</taxon>
        <taxon>Pseudomonadati</taxon>
        <taxon>Campylobacterota</taxon>
        <taxon>Epsilonproteobacteria</taxon>
        <taxon>Campylobacterales</taxon>
        <taxon>Campylobacteraceae</taxon>
        <taxon>Campylobacter</taxon>
    </lineage>
</organism>
<evidence type="ECO:0000313" key="2">
    <source>
        <dbReference type="EMBL" id="OUT10632.1"/>
    </source>
</evidence>
<dbReference type="GO" id="GO:0005524">
    <property type="term" value="F:ATP binding"/>
    <property type="evidence" value="ECO:0007669"/>
    <property type="project" value="UniProtKB-KW"/>
</dbReference>
<feature type="domain" description="Type I restriction enzyme R protein N-terminal" evidence="1">
    <location>
        <begin position="25"/>
        <end position="124"/>
    </location>
</feature>
<dbReference type="Gene3D" id="3.90.1570.30">
    <property type="match status" value="1"/>
</dbReference>
<dbReference type="InterPro" id="IPR017035">
    <property type="entry name" value="UCP035009_HsdR_All3000-type"/>
</dbReference>
<name>A0A1Y5MYC5_9BACT</name>
<dbReference type="InterPro" id="IPR029464">
    <property type="entry name" value="HSDR_N"/>
</dbReference>
<evidence type="ECO:0000313" key="3">
    <source>
        <dbReference type="Proteomes" id="UP000195967"/>
    </source>
</evidence>
<dbReference type="GO" id="GO:0009035">
    <property type="term" value="F:type I site-specific deoxyribonuclease activity"/>
    <property type="evidence" value="ECO:0007669"/>
    <property type="project" value="UniProtKB-EC"/>
</dbReference>